<dbReference type="RefSeq" id="WP_187534958.1">
    <property type="nucleotide sequence ID" value="NZ_CBCSHU010000012.1"/>
</dbReference>
<evidence type="ECO:0000256" key="2">
    <source>
        <dbReference type="PIRSR" id="PIRSR601310-3"/>
    </source>
</evidence>
<reference evidence="5 6" key="1">
    <citation type="submission" date="2020-08" db="EMBL/GenBank/DDBJ databases">
        <title>Genome sequence of Erysipelothrix inopinata DSM 15511T.</title>
        <authorList>
            <person name="Hyun D.-W."/>
            <person name="Bae J.-W."/>
        </authorList>
    </citation>
    <scope>NUCLEOTIDE SEQUENCE [LARGE SCALE GENOMIC DNA]</scope>
    <source>
        <strain evidence="5 6">DSM 15511</strain>
    </source>
</reference>
<name>A0A7G9S1P0_9FIRM</name>
<dbReference type="InterPro" id="IPR011146">
    <property type="entry name" value="HIT-like"/>
</dbReference>
<dbReference type="InterPro" id="IPR001310">
    <property type="entry name" value="Histidine_triad_HIT"/>
</dbReference>
<evidence type="ECO:0000256" key="3">
    <source>
        <dbReference type="PROSITE-ProRule" id="PRU00464"/>
    </source>
</evidence>
<sequence>MNCIFCNQSKLDVLFQTNYFFGVWDIDPIQKGHLLIISKVHHMNISELSENELLEMVKLQSLVSSFYEENFDVLGTTSIFNNGNVMSQNTHFHFHVIPRYKNDNFYDLINPKQLQFDTQTFNDSIKKYLKDNF</sequence>
<dbReference type="SUPFAM" id="SSF54197">
    <property type="entry name" value="HIT-like"/>
    <property type="match status" value="1"/>
</dbReference>
<dbReference type="Pfam" id="PF01230">
    <property type="entry name" value="HIT"/>
    <property type="match status" value="1"/>
</dbReference>
<protein>
    <submittedName>
        <fullName evidence="5">HIT family protein</fullName>
    </submittedName>
</protein>
<feature type="active site" description="Tele-AMP-histidine intermediate" evidence="1">
    <location>
        <position position="93"/>
    </location>
</feature>
<organism evidence="5 6">
    <name type="scientific">Erysipelothrix inopinata</name>
    <dbReference type="NCBI Taxonomy" id="225084"/>
    <lineage>
        <taxon>Bacteria</taxon>
        <taxon>Bacillati</taxon>
        <taxon>Bacillota</taxon>
        <taxon>Erysipelotrichia</taxon>
        <taxon>Erysipelotrichales</taxon>
        <taxon>Erysipelotrichaceae</taxon>
        <taxon>Erysipelothrix</taxon>
    </lineage>
</organism>
<dbReference type="AlphaFoldDB" id="A0A7G9S1P0"/>
<feature type="short sequence motif" description="Histidine triad motif" evidence="2 3">
    <location>
        <begin position="91"/>
        <end position="95"/>
    </location>
</feature>
<evidence type="ECO:0000256" key="1">
    <source>
        <dbReference type="PIRSR" id="PIRSR601310-1"/>
    </source>
</evidence>
<dbReference type="Proteomes" id="UP000515928">
    <property type="component" value="Chromosome"/>
</dbReference>
<dbReference type="Gene3D" id="3.30.428.10">
    <property type="entry name" value="HIT-like"/>
    <property type="match status" value="1"/>
</dbReference>
<keyword evidence="6" id="KW-1185">Reference proteome</keyword>
<evidence type="ECO:0000313" key="6">
    <source>
        <dbReference type="Proteomes" id="UP000515928"/>
    </source>
</evidence>
<dbReference type="GO" id="GO:0009117">
    <property type="term" value="P:nucleotide metabolic process"/>
    <property type="evidence" value="ECO:0007669"/>
    <property type="project" value="TreeGrafter"/>
</dbReference>
<dbReference type="GO" id="GO:0003824">
    <property type="term" value="F:catalytic activity"/>
    <property type="evidence" value="ECO:0007669"/>
    <property type="project" value="InterPro"/>
</dbReference>
<proteinExistence type="predicted"/>
<dbReference type="PANTHER" id="PTHR46648:SF1">
    <property type="entry name" value="ADENOSINE 5'-MONOPHOSPHORAMIDASE HNT1"/>
    <property type="match status" value="1"/>
</dbReference>
<feature type="domain" description="HIT" evidence="4">
    <location>
        <begin position="1"/>
        <end position="106"/>
    </location>
</feature>
<evidence type="ECO:0000259" key="4">
    <source>
        <dbReference type="PROSITE" id="PS51084"/>
    </source>
</evidence>
<dbReference type="EMBL" id="CP060715">
    <property type="protein sequence ID" value="QNN61765.1"/>
    <property type="molecule type" value="Genomic_DNA"/>
</dbReference>
<dbReference type="KEGG" id="eio:H9L01_05250"/>
<evidence type="ECO:0000313" key="5">
    <source>
        <dbReference type="EMBL" id="QNN61765.1"/>
    </source>
</evidence>
<dbReference type="PANTHER" id="PTHR46648">
    <property type="entry name" value="HIT FAMILY PROTEIN 1"/>
    <property type="match status" value="1"/>
</dbReference>
<dbReference type="InterPro" id="IPR036265">
    <property type="entry name" value="HIT-like_sf"/>
</dbReference>
<gene>
    <name evidence="5" type="ORF">H9L01_05250</name>
</gene>
<accession>A0A7G9S1P0</accession>
<dbReference type="PROSITE" id="PS51084">
    <property type="entry name" value="HIT_2"/>
    <property type="match status" value="1"/>
</dbReference>